<reference evidence="3" key="1">
    <citation type="submission" date="2023-07" db="EMBL/GenBank/DDBJ databases">
        <title>Whole genome shotgun sequence of Streptomyces achromogenes subsp. rubradiris NBRC 14000.</title>
        <authorList>
            <person name="Komaki H."/>
            <person name="Tamura T."/>
        </authorList>
    </citation>
    <scope>NUCLEOTIDE SEQUENCE [LARGE SCALE GENOMIC DNA]</scope>
    <source>
        <strain evidence="3">NBRC 14000</strain>
    </source>
</reference>
<protein>
    <recommendedName>
        <fullName evidence="4">Secreted protein</fullName>
    </recommendedName>
</protein>
<name>A0ABQ3RLN1_STRRR</name>
<organism evidence="2 3">
    <name type="scientific">Streptomyces rubradiris</name>
    <name type="common">Streptomyces achromogenes subsp. rubradiris</name>
    <dbReference type="NCBI Taxonomy" id="285531"/>
    <lineage>
        <taxon>Bacteria</taxon>
        <taxon>Bacillati</taxon>
        <taxon>Actinomycetota</taxon>
        <taxon>Actinomycetes</taxon>
        <taxon>Kitasatosporales</taxon>
        <taxon>Streptomycetaceae</taxon>
        <taxon>Streptomyces</taxon>
    </lineage>
</organism>
<evidence type="ECO:0000313" key="2">
    <source>
        <dbReference type="EMBL" id="GHI56771.1"/>
    </source>
</evidence>
<accession>A0ABQ3RLN1</accession>
<evidence type="ECO:0000256" key="1">
    <source>
        <dbReference type="SAM" id="MobiDB-lite"/>
    </source>
</evidence>
<proteinExistence type="predicted"/>
<gene>
    <name evidence="2" type="ORF">Srubr_66170</name>
</gene>
<dbReference type="EMBL" id="BNEA01000015">
    <property type="protein sequence ID" value="GHI56771.1"/>
    <property type="molecule type" value="Genomic_DNA"/>
</dbReference>
<evidence type="ECO:0000313" key="3">
    <source>
        <dbReference type="Proteomes" id="UP000646738"/>
    </source>
</evidence>
<dbReference type="RefSeq" id="WP_189994720.1">
    <property type="nucleotide sequence ID" value="NZ_BNCB01000007.1"/>
</dbReference>
<feature type="region of interest" description="Disordered" evidence="1">
    <location>
        <begin position="60"/>
        <end position="182"/>
    </location>
</feature>
<evidence type="ECO:0008006" key="4">
    <source>
        <dbReference type="Google" id="ProtNLM"/>
    </source>
</evidence>
<feature type="compositionally biased region" description="Low complexity" evidence="1">
    <location>
        <begin position="81"/>
        <end position="129"/>
    </location>
</feature>
<dbReference type="Proteomes" id="UP000646738">
    <property type="component" value="Unassembled WGS sequence"/>
</dbReference>
<comment type="caution">
    <text evidence="2">The sequence shown here is derived from an EMBL/GenBank/DDBJ whole genome shotgun (WGS) entry which is preliminary data.</text>
</comment>
<sequence length="271" mass="26598">MLRIGVPHTTAWTRGRRGAVTAASAAVVVLGAVVAACGGDGPGDGYTAVGAGRGGPTAVAPTEPVTLVPLDGPAAGGASGGEAPHASDPVARAQGPAARTRGPAGRASTGAPTSRGGTASPHGTAPGAPGTSGGQDGRRTTPPPPADSAPPAATPSRPGPPGSPAPGRTTPAALSWGEPVAEGTSRRWCQEVTVAFHNSGGTAVRSGSVTFGTHIVGALGVDWGTVESTVPLPVPLTPGARKSPVWTVCVDAWRVPLGMRIETREVSVDWE</sequence>
<keyword evidence="3" id="KW-1185">Reference proteome</keyword>